<dbReference type="InterPro" id="IPR013424">
    <property type="entry name" value="Ice-binding_C"/>
</dbReference>
<evidence type="ECO:0000259" key="2">
    <source>
        <dbReference type="Pfam" id="PF07589"/>
    </source>
</evidence>
<feature type="signal peptide" evidence="1">
    <location>
        <begin position="1"/>
        <end position="24"/>
    </location>
</feature>
<dbReference type="NCBIfam" id="TIGR02595">
    <property type="entry name" value="PEP_CTERM"/>
    <property type="match status" value="1"/>
</dbReference>
<dbReference type="AlphaFoldDB" id="A0A7U7G9J4"/>
<dbReference type="EMBL" id="CBTK010000056">
    <property type="protein sequence ID" value="CDH44059.1"/>
    <property type="molecule type" value="Genomic_DNA"/>
</dbReference>
<feature type="chain" id="PRO_5031394992" description="Ice-binding protein C-terminal domain-containing protein" evidence="1">
    <location>
        <begin position="25"/>
        <end position="227"/>
    </location>
</feature>
<evidence type="ECO:0000256" key="1">
    <source>
        <dbReference type="SAM" id="SignalP"/>
    </source>
</evidence>
<comment type="caution">
    <text evidence="3">The sequence shown here is derived from an EMBL/GenBank/DDBJ whole genome shotgun (WGS) entry which is preliminary data.</text>
</comment>
<feature type="domain" description="Ice-binding protein C-terminal" evidence="2">
    <location>
        <begin position="202"/>
        <end position="223"/>
    </location>
</feature>
<accession>A0A7U7G9J4</accession>
<gene>
    <name evidence="3" type="ORF">BN874_1490001</name>
</gene>
<dbReference type="NCBIfam" id="TIGR03370">
    <property type="entry name" value="VPLPA-CTERM"/>
    <property type="match status" value="1"/>
</dbReference>
<keyword evidence="4" id="KW-1185">Reference proteome</keyword>
<dbReference type="Proteomes" id="UP000019184">
    <property type="component" value="Unassembled WGS sequence"/>
</dbReference>
<sequence length="227" mass="23754">MGIKTGFLKYAVVLGMAFAGTASANFIPCNDGSTYDISGKVNPNVGCAILAPLGVQGGGNDSVSPPSSTYTVNLESFFGFSNWAFDGKYDNISSSGGTDSSTFFSFTGGPQSGTFSKVGSWNHTDVMFVFKDGNDTNLVGYLIDMPTLVLPVISGGFNNTGNYASPYTEPPFSFSGNGPRDISHISVYYRDGGTTPPTDINVPEPASLGLLGLGLLALGAMRRRKTT</sequence>
<dbReference type="RefSeq" id="WP_034431209.1">
    <property type="nucleotide sequence ID" value="NZ_CBTK010000056.1"/>
</dbReference>
<dbReference type="InterPro" id="IPR022472">
    <property type="entry name" value="VPLPA-CTERM"/>
</dbReference>
<proteinExistence type="predicted"/>
<protein>
    <recommendedName>
        <fullName evidence="2">Ice-binding protein C-terminal domain-containing protein</fullName>
    </recommendedName>
</protein>
<organism evidence="3 4">
    <name type="scientific">Candidatus Contendobacter odensis Run_B_J11</name>
    <dbReference type="NCBI Taxonomy" id="1400861"/>
    <lineage>
        <taxon>Bacteria</taxon>
        <taxon>Pseudomonadati</taxon>
        <taxon>Pseudomonadota</taxon>
        <taxon>Gammaproteobacteria</taxon>
        <taxon>Candidatus Competibacteraceae</taxon>
        <taxon>Candidatus Contendibacter</taxon>
    </lineage>
</organism>
<name>A0A7U7G9J4_9GAMM</name>
<evidence type="ECO:0000313" key="4">
    <source>
        <dbReference type="Proteomes" id="UP000019184"/>
    </source>
</evidence>
<reference evidence="3 4" key="1">
    <citation type="journal article" date="2014" name="ISME J.">
        <title>Candidatus Competibacter-lineage genomes retrieved from metagenomes reveal functional metabolic diversity.</title>
        <authorList>
            <person name="McIlroy S.J."/>
            <person name="Albertsen M."/>
            <person name="Andresen E.K."/>
            <person name="Saunders A.M."/>
            <person name="Kristiansen R."/>
            <person name="Stokholm-Bjerregaard M."/>
            <person name="Nielsen K.L."/>
            <person name="Nielsen P.H."/>
        </authorList>
    </citation>
    <scope>NUCLEOTIDE SEQUENCE [LARGE SCALE GENOMIC DNA]</scope>
    <source>
        <strain evidence="3 4">Run_B_J11</strain>
    </source>
</reference>
<dbReference type="Pfam" id="PF07589">
    <property type="entry name" value="PEP-CTERM"/>
    <property type="match status" value="1"/>
</dbReference>
<keyword evidence="1" id="KW-0732">Signal</keyword>
<evidence type="ECO:0000313" key="3">
    <source>
        <dbReference type="EMBL" id="CDH44059.1"/>
    </source>
</evidence>